<name>A0ABX6IMQ3_9ACTN</name>
<dbReference type="InterPro" id="IPR019752">
    <property type="entry name" value="Pyrv/ketoisovalerate_OxRed_cat"/>
</dbReference>
<dbReference type="RefSeq" id="WP_213244713.1">
    <property type="nucleotide sequence ID" value="NZ_CP045806.1"/>
</dbReference>
<feature type="compositionally biased region" description="Low complexity" evidence="7">
    <location>
        <begin position="737"/>
        <end position="757"/>
    </location>
</feature>
<proteinExistence type="predicted"/>
<dbReference type="Gene3D" id="3.40.920.10">
    <property type="entry name" value="Pyruvate-ferredoxin oxidoreductase, PFOR, domain III"/>
    <property type="match status" value="1"/>
</dbReference>
<feature type="domain" description="DUF6537" evidence="10">
    <location>
        <begin position="1047"/>
        <end position="1239"/>
    </location>
</feature>
<dbReference type="InterPro" id="IPR029061">
    <property type="entry name" value="THDP-binding"/>
</dbReference>
<keyword evidence="6" id="KW-0411">Iron-sulfur</keyword>
<keyword evidence="2" id="KW-0479">Metal-binding</keyword>
<dbReference type="Pfam" id="PF20169">
    <property type="entry name" value="DUF6537"/>
    <property type="match status" value="1"/>
</dbReference>
<evidence type="ECO:0000256" key="5">
    <source>
        <dbReference type="ARBA" id="ARBA00023004"/>
    </source>
</evidence>
<dbReference type="SUPFAM" id="SSF52518">
    <property type="entry name" value="Thiamin diphosphate-binding fold (THDP-binding)"/>
    <property type="match status" value="2"/>
</dbReference>
<accession>A0ABX6IMQ3</accession>
<evidence type="ECO:0000259" key="10">
    <source>
        <dbReference type="Pfam" id="PF20169"/>
    </source>
</evidence>
<evidence type="ECO:0000259" key="8">
    <source>
        <dbReference type="Pfam" id="PF01558"/>
    </source>
</evidence>
<dbReference type="PANTHER" id="PTHR48084">
    <property type="entry name" value="2-OXOGLUTARATE OXIDOREDUCTASE SUBUNIT KORB-RELATED"/>
    <property type="match status" value="1"/>
</dbReference>
<keyword evidence="1" id="KW-0813">Transport</keyword>
<feature type="domain" description="Thiamine pyrophosphate enzyme TPP-binding" evidence="9">
    <location>
        <begin position="466"/>
        <end position="558"/>
    </location>
</feature>
<evidence type="ECO:0000313" key="12">
    <source>
        <dbReference type="Proteomes" id="UP001059836"/>
    </source>
</evidence>
<dbReference type="Gene3D" id="3.40.50.970">
    <property type="match status" value="1"/>
</dbReference>
<keyword evidence="2" id="KW-0004">4Fe-4S</keyword>
<evidence type="ECO:0000313" key="11">
    <source>
        <dbReference type="EMBL" id="QHN36460.1"/>
    </source>
</evidence>
<keyword evidence="5" id="KW-0408">Iron</keyword>
<dbReference type="InterPro" id="IPR009014">
    <property type="entry name" value="Transketo_C/PFOR_II"/>
</dbReference>
<dbReference type="PANTHER" id="PTHR48084:SF3">
    <property type="entry name" value="SUBUNIT OF PYRUVATE:FLAVODOXIN OXIDOREDUCTASE"/>
    <property type="match status" value="1"/>
</dbReference>
<evidence type="ECO:0000256" key="7">
    <source>
        <dbReference type="SAM" id="MobiDB-lite"/>
    </source>
</evidence>
<evidence type="ECO:0000256" key="3">
    <source>
        <dbReference type="ARBA" id="ARBA00022982"/>
    </source>
</evidence>
<dbReference type="Pfam" id="PF01558">
    <property type="entry name" value="POR"/>
    <property type="match status" value="1"/>
</dbReference>
<feature type="domain" description="Pyruvate/ketoisovalerate oxidoreductase catalytic" evidence="8">
    <location>
        <begin position="817"/>
        <end position="1003"/>
    </location>
</feature>
<organism evidence="11 12">
    <name type="scientific">Gordonia pseudamarae</name>
    <dbReference type="NCBI Taxonomy" id="2831662"/>
    <lineage>
        <taxon>Bacteria</taxon>
        <taxon>Bacillati</taxon>
        <taxon>Actinomycetota</taxon>
        <taxon>Actinomycetes</taxon>
        <taxon>Mycobacteriales</taxon>
        <taxon>Gordoniaceae</taxon>
        <taxon>Gordonia</taxon>
    </lineage>
</organism>
<dbReference type="Proteomes" id="UP001059836">
    <property type="component" value="Chromosome"/>
</dbReference>
<dbReference type="Pfam" id="PF02775">
    <property type="entry name" value="TPP_enzyme_C"/>
    <property type="match status" value="1"/>
</dbReference>
<evidence type="ECO:0000256" key="2">
    <source>
        <dbReference type="ARBA" id="ARBA00022485"/>
    </source>
</evidence>
<dbReference type="InterPro" id="IPR002869">
    <property type="entry name" value="Pyrv_flavodox_OxRed_cen"/>
</dbReference>
<evidence type="ECO:0000256" key="4">
    <source>
        <dbReference type="ARBA" id="ARBA00023002"/>
    </source>
</evidence>
<dbReference type="InterPro" id="IPR046667">
    <property type="entry name" value="DUF6537"/>
</dbReference>
<keyword evidence="4" id="KW-0560">Oxidoreductase</keyword>
<keyword evidence="12" id="KW-1185">Reference proteome</keyword>
<dbReference type="InterPro" id="IPR002880">
    <property type="entry name" value="Pyrv_Fd/Flavodoxin_OxRdtase_N"/>
</dbReference>
<dbReference type="CDD" id="cd02008">
    <property type="entry name" value="TPP_IOR_alpha"/>
    <property type="match status" value="1"/>
</dbReference>
<evidence type="ECO:0000256" key="6">
    <source>
        <dbReference type="ARBA" id="ARBA00023014"/>
    </source>
</evidence>
<gene>
    <name evidence="11" type="ORF">GII31_17785</name>
</gene>
<dbReference type="InterPro" id="IPR051457">
    <property type="entry name" value="2-oxoacid:Fd_oxidoreductase"/>
</dbReference>
<feature type="region of interest" description="Disordered" evidence="7">
    <location>
        <begin position="737"/>
        <end position="806"/>
    </location>
</feature>
<dbReference type="NCBIfam" id="NF009589">
    <property type="entry name" value="PRK13030.1"/>
    <property type="match status" value="1"/>
</dbReference>
<dbReference type="CDD" id="cd07034">
    <property type="entry name" value="TPP_PYR_PFOR_IOR-alpha_like"/>
    <property type="match status" value="1"/>
</dbReference>
<dbReference type="SUPFAM" id="SSF52922">
    <property type="entry name" value="TK C-terminal domain-like"/>
    <property type="match status" value="1"/>
</dbReference>
<dbReference type="EMBL" id="CP045809">
    <property type="protein sequence ID" value="QHN36460.1"/>
    <property type="molecule type" value="Genomic_DNA"/>
</dbReference>
<evidence type="ECO:0000256" key="1">
    <source>
        <dbReference type="ARBA" id="ARBA00022448"/>
    </source>
</evidence>
<dbReference type="SUPFAM" id="SSF53323">
    <property type="entry name" value="Pyruvate-ferredoxin oxidoreductase, PFOR, domain III"/>
    <property type="match status" value="1"/>
</dbReference>
<keyword evidence="3" id="KW-0249">Electron transport</keyword>
<sequence length="1248" mass="133304">MTLTPHRPAPSPVATETRLEDRYTREDGTVYLTGITALVRMIADRTRLDHSLGLRTASFVSGYEGSPLAGLDLELDRRRAHLAPLNVVHRPGLNEELAATSVMGSQLAPGIGLRADSGIDGVVGYWYGKAPGLDRATDAIRHANLVGTHPDGGAVAIVGDDPGAKSSTVPSASEMALADLCIPTLYPADSQDILDLGVHAALMSRATGVWTALKISAHVADGASTAQVHPDRLRPESIGRSPHVPSGRLLGASLMELEQNQLTVRIPRALEYARRNRINRIVVSSPDDRIGIVAAGKTYLDVRNALRLFKIDDDDLHRLGIRILKLGMVYPLDPEIVHTFIGDTATGRGLREVIVVEEKRDFVETMLRDILFRHPGAPAIVGKVNENGSTLFSRFGELDVDAVTRGLAGRLADHHHVPAARDWLSNAARTRTRIELPLAVRTPYFCSGCPHNSSTRVADGTLVGAGIGCHAMVLLMDPRQVGDVVGTTQMGGEGAQWIGMAPFVSQDHFVQNIGDGTFAHSGSLALRAAVASGENITYKLLYNGTVAMTGGQEAVGGPGLAQLVSLLMSEGVSRVVVTSDDPRRTRRLLRDARPSGVRVRHRDELLTVHTELAAIPGVTVLIHDQQCAADKRRKRKRGQQDTPATRVMINERICEGCGDCGRQSNCLSVQPVDTEFGRKTRIDESSCNLDYSCLDGDCPAFVTVTPGTPERVGVDDIGPDLSVVIPPSLVEVPPSVEVPSSVEVPPSSVEVPPSVEVRGAQATSLETPHDDNVTSPGFEAPRPAARHTSTNGGNGPEDIRRGDGTTGTFSMRITGIGGTGVVTISQVIATAATLDGRSARTVDMTGLAQKGGAVVSDVKITPEPAEEAAKVAARTCDLYLVCDALVGTDPVNLTVTEAHRTTAVVSTTKMPTGAMVIDTKVGFPADAAVHSAIDEHVGRALYLDAVATSDALFGDEQFANMLLVGAAHETGALPVSAASIERAIALNGVAVDTNMQAFRRGRQSVADPDALAAALAIRVRHAETAPSTDAVRAVEAAGITDPAVGAVTRLRYDELAAYADSDYAREYLAVVARVDRSALGADVTEAVARHLYKLMAYKDEYEVARLTADPAFAATVAHTYGDDATTAVRLHPPTLRALGLRHKVGFGRWARPALTGLARMKRLRGTALDPFRYTEVRRTERELIGEYREVIGQVLAAWDDGRIGVDDRPAIIGLLSLPDMVRGYEHIKLDNVAQYRDTVRRTLADLIT</sequence>
<reference evidence="11" key="1">
    <citation type="journal article" date="2021" name="Nat. Microbiol.">
        <title>Cocultivation of an ultrasmall environmental parasitic bacterium with lytic ability against bacteria associated with wastewater foams.</title>
        <authorList>
            <person name="Batinovic S."/>
            <person name="Rose J.J.A."/>
            <person name="Ratcliffe J."/>
            <person name="Seviour R.J."/>
            <person name="Petrovski S."/>
        </authorList>
    </citation>
    <scope>NUCLEOTIDE SEQUENCE</scope>
    <source>
        <strain evidence="11">CON9</strain>
    </source>
</reference>
<evidence type="ECO:0000259" key="9">
    <source>
        <dbReference type="Pfam" id="PF02775"/>
    </source>
</evidence>
<protein>
    <submittedName>
        <fullName evidence="11">Indolepyruvate ferredoxin oxidoreductase family protein</fullName>
    </submittedName>
</protein>
<dbReference type="InterPro" id="IPR011766">
    <property type="entry name" value="TPP_enzyme_TPP-bd"/>
</dbReference>